<gene>
    <name evidence="8" type="ORF">SEA_PHABBA_203</name>
</gene>
<feature type="domain" description="Polymerase/histidinol phosphatase N-terminal" evidence="7">
    <location>
        <begin position="9"/>
        <end position="76"/>
    </location>
</feature>
<dbReference type="InterPro" id="IPR011708">
    <property type="entry name" value="DNA_pol3_alpha_NTPase_dom"/>
</dbReference>
<dbReference type="Pfam" id="PF17657">
    <property type="entry name" value="DNA_pol3_finger"/>
    <property type="match status" value="1"/>
</dbReference>
<evidence type="ECO:0000256" key="4">
    <source>
        <dbReference type="ARBA" id="ARBA00022705"/>
    </source>
</evidence>
<sequence length="1138" mass="129774">MSISNADYVALHNHGDTSFLDGRARHEEIVERAVELGNVAVSLTDHDEVNGHINMWNLCQKAGIKFVPGAEQRWLMDPDESRRLATSGYDYSHICLLAENNEGLKNLWTLSSLAYEPGNFYRYPQLNPPLMKQYASGLWASDGCGLTRFAGYIEEDKYDEARQEWAVLLDIFGERFYSELHTFKFLESEERPLDAKEREINAKITKMNQAKVQFAQEMGVPLVVVNDAHYAWERDWKQHRLVWKMNTKNKKDQSEGNAHAADWMMSTDELVHYMGLHGISRSIVEEAVKNTRMIADSCTVEIKPTISMPRLHETDEEDRAAFLASCEEGFKRFITDKGLDEETYRARLEREQKLIIDKDFYGYFNVVSDYMLAARSGEYIKWVKPGHKPKPCICGPGRGSGGGSLVNYLLGITSLDPIKYDLSFERFINPDRPDFPDIDVDFQKSHRKDLLGYMAARYGDDKVVAIGTKAKSGPARAIQDLCKALGIDFKDSLAMSKLVKKVDFSDTNDYEVNPDYVPPTWEETLELIGGELAPYMEKYRDTGLFQYAEDMVGLARQAGVHAAGIFMDVDPILGKAPTRRKGGSPDAPIATQFDMEEMAWLGAVKMDFLSNKGLDVLAIARDLIWERHGKWIDYDGFLYGAPPKGAEIIHMDDDKYADPYIWEQIDLGHTAGIFQINTPSGTKQAKRFKPRNLKDLADLVSVNRPGVLRVPGLLDRYMRRRHGEEEITYDHPMLEQVTGHTMGILVYQEDLVAACRLLANFTAGEGETLRKAIGKKKLDLMQSFQGQFLDGCMANRDFTRQGGNRALAERIWQQMIASASYAFNKAHAMGYAMQAVQEIWVKAHYFQEFETGCLAVYGEDVKDGEKKSLVFLRECRRRKQPVLPPDVNQSQERFSLTDDGIRYGLIDINGIGPSVIPDIIKNRPYVDLQDYLDRTKKGLGGKRGVVDNLVKIGAFDWTGQSRSDMLDQVYYHWCRMEIAEKKRNTISVEETDKIVWEKWRKAPEKFPRFKFDKPDVVQKIEEDLVGTFITRDPMGEYVGMIEGECIQHPTDMEDFRTGQRFVIGGELMRIHRHQARNGEMAFITVRWNEEDFEFLAFNDSWKANKPMMEIGAPVACEVIKLDGDGANLSTVVRLDWMD</sequence>
<dbReference type="NCBIfam" id="TIGR00594">
    <property type="entry name" value="polc"/>
    <property type="match status" value="1"/>
</dbReference>
<keyword evidence="9" id="KW-1185">Reference proteome</keyword>
<dbReference type="GO" id="GO:0003887">
    <property type="term" value="F:DNA-directed DNA polymerase activity"/>
    <property type="evidence" value="ECO:0007669"/>
    <property type="project" value="UniProtKB-KW"/>
</dbReference>
<dbReference type="InterPro" id="IPR029460">
    <property type="entry name" value="DNAPol_HHH"/>
</dbReference>
<dbReference type="InterPro" id="IPR004013">
    <property type="entry name" value="PHP_dom"/>
</dbReference>
<dbReference type="PANTHER" id="PTHR32294">
    <property type="entry name" value="DNA POLYMERASE III SUBUNIT ALPHA"/>
    <property type="match status" value="1"/>
</dbReference>
<dbReference type="InterPro" id="IPR004805">
    <property type="entry name" value="DnaE2/DnaE/PolC"/>
</dbReference>
<evidence type="ECO:0000256" key="6">
    <source>
        <dbReference type="ARBA" id="ARBA00049244"/>
    </source>
</evidence>
<evidence type="ECO:0000313" key="8">
    <source>
        <dbReference type="EMBL" id="ASZ74742.1"/>
    </source>
</evidence>
<dbReference type="InterPro" id="IPR040982">
    <property type="entry name" value="DNA_pol3_finger"/>
</dbReference>
<evidence type="ECO:0000259" key="7">
    <source>
        <dbReference type="SMART" id="SM00481"/>
    </source>
</evidence>
<comment type="catalytic activity">
    <reaction evidence="6">
        <text>DNA(n) + a 2'-deoxyribonucleoside 5'-triphosphate = DNA(n+1) + diphosphate</text>
        <dbReference type="Rhea" id="RHEA:22508"/>
        <dbReference type="Rhea" id="RHEA-COMP:17339"/>
        <dbReference type="Rhea" id="RHEA-COMP:17340"/>
        <dbReference type="ChEBI" id="CHEBI:33019"/>
        <dbReference type="ChEBI" id="CHEBI:61560"/>
        <dbReference type="ChEBI" id="CHEBI:173112"/>
        <dbReference type="EC" id="2.7.7.7"/>
    </reaction>
</comment>
<dbReference type="InterPro" id="IPR003141">
    <property type="entry name" value="Pol/His_phosphatase_N"/>
</dbReference>
<keyword evidence="4" id="KW-0235">DNA replication</keyword>
<dbReference type="EC" id="2.7.7.7" evidence="1"/>
<dbReference type="EMBL" id="MF668280">
    <property type="protein sequence ID" value="ASZ74742.1"/>
    <property type="molecule type" value="Genomic_DNA"/>
</dbReference>
<proteinExistence type="predicted"/>
<dbReference type="Pfam" id="PF02811">
    <property type="entry name" value="PHP"/>
    <property type="match status" value="1"/>
</dbReference>
<evidence type="ECO:0000256" key="3">
    <source>
        <dbReference type="ARBA" id="ARBA00022695"/>
    </source>
</evidence>
<dbReference type="SMART" id="SM00481">
    <property type="entry name" value="POLIIIAc"/>
    <property type="match status" value="1"/>
</dbReference>
<evidence type="ECO:0000313" key="9">
    <source>
        <dbReference type="Proteomes" id="UP000226037"/>
    </source>
</evidence>
<evidence type="ECO:0000256" key="5">
    <source>
        <dbReference type="ARBA" id="ARBA00022932"/>
    </source>
</evidence>
<dbReference type="SUPFAM" id="SSF89550">
    <property type="entry name" value="PHP domain-like"/>
    <property type="match status" value="1"/>
</dbReference>
<dbReference type="Proteomes" id="UP000226037">
    <property type="component" value="Segment"/>
</dbReference>
<dbReference type="Gene3D" id="1.10.150.870">
    <property type="match status" value="1"/>
</dbReference>
<dbReference type="Gene3D" id="3.20.20.140">
    <property type="entry name" value="Metal-dependent hydrolases"/>
    <property type="match status" value="1"/>
</dbReference>
<dbReference type="Pfam" id="PF07733">
    <property type="entry name" value="DNA_pol3_alpha"/>
    <property type="match status" value="1"/>
</dbReference>
<keyword evidence="5" id="KW-0239">DNA-directed DNA polymerase</keyword>
<dbReference type="InterPro" id="IPR016195">
    <property type="entry name" value="Pol/histidinol_Pase-like"/>
</dbReference>
<dbReference type="Pfam" id="PF14579">
    <property type="entry name" value="HHH_6"/>
    <property type="match status" value="1"/>
</dbReference>
<protein>
    <recommendedName>
        <fullName evidence="1">DNA-directed DNA polymerase</fullName>
        <ecNumber evidence="1">2.7.7.7</ecNumber>
    </recommendedName>
</protein>
<evidence type="ECO:0000256" key="2">
    <source>
        <dbReference type="ARBA" id="ARBA00022679"/>
    </source>
</evidence>
<keyword evidence="3" id="KW-0548">Nucleotidyltransferase</keyword>
<dbReference type="GO" id="GO:0008408">
    <property type="term" value="F:3'-5' exonuclease activity"/>
    <property type="evidence" value="ECO:0007669"/>
    <property type="project" value="InterPro"/>
</dbReference>
<evidence type="ECO:0000256" key="1">
    <source>
        <dbReference type="ARBA" id="ARBA00012417"/>
    </source>
</evidence>
<dbReference type="PANTHER" id="PTHR32294:SF0">
    <property type="entry name" value="DNA POLYMERASE III SUBUNIT ALPHA"/>
    <property type="match status" value="1"/>
</dbReference>
<keyword evidence="2" id="KW-0808">Transferase</keyword>
<accession>A0A249XSL6</accession>
<name>A0A249XSL6_9CAUD</name>
<organism evidence="8 9">
    <name type="scientific">Mycobacterium phage Phabba</name>
    <dbReference type="NCBI Taxonomy" id="2027899"/>
    <lineage>
        <taxon>Viruses</taxon>
        <taxon>Duplodnaviria</taxon>
        <taxon>Heunggongvirae</taxon>
        <taxon>Uroviricota</taxon>
        <taxon>Caudoviricetes</taxon>
        <taxon>Ceeclamvirinae</taxon>
        <taxon>Myrnavirus</taxon>
        <taxon>Myrnavirus phabba</taxon>
        <taxon>Myranavirus phabba</taxon>
    </lineage>
</organism>
<reference evidence="9" key="1">
    <citation type="submission" date="2017-08" db="EMBL/GenBank/DDBJ databases">
        <authorList>
            <person name="de Groot N.N."/>
        </authorList>
    </citation>
    <scope>NUCLEOTIDE SEQUENCE [LARGE SCALE GENOMIC DNA]</scope>
</reference>
<dbReference type="GO" id="GO:0006260">
    <property type="term" value="P:DNA replication"/>
    <property type="evidence" value="ECO:0007669"/>
    <property type="project" value="UniProtKB-KW"/>
</dbReference>